<dbReference type="STRING" id="1107311.Q767_04395"/>
<evidence type="ECO:0000313" key="2">
    <source>
        <dbReference type="Proteomes" id="UP000030149"/>
    </source>
</evidence>
<comment type="caution">
    <text evidence="1">The sequence shown here is derived from an EMBL/GenBank/DDBJ whole genome shotgun (WGS) entry which is preliminary data.</text>
</comment>
<gene>
    <name evidence="1" type="ORF">Q767_04395</name>
</gene>
<dbReference type="Proteomes" id="UP000030149">
    <property type="component" value="Unassembled WGS sequence"/>
</dbReference>
<dbReference type="AlphaFoldDB" id="A0A0A2MW63"/>
<dbReference type="EMBL" id="JRLZ01000003">
    <property type="protein sequence ID" value="KGO96942.1"/>
    <property type="molecule type" value="Genomic_DNA"/>
</dbReference>
<protein>
    <submittedName>
        <fullName evidence="1">Uncharacterized protein</fullName>
    </submittedName>
</protein>
<reference evidence="1 2" key="2">
    <citation type="journal article" date="2015" name="Stand. Genomic Sci.">
        <title>High quality draft genomic sequence of Flavobacterium enshiense DK69(T) and comparison among Flavobacterium genomes.</title>
        <authorList>
            <person name="Zeng Z."/>
            <person name="Chen C."/>
            <person name="Du H."/>
            <person name="Wang G."/>
            <person name="Li M."/>
        </authorList>
    </citation>
    <scope>NUCLEOTIDE SEQUENCE [LARGE SCALE GENOMIC DNA]</scope>
    <source>
        <strain evidence="1 2">DK69</strain>
    </source>
</reference>
<dbReference type="OrthoDB" id="1360725at2"/>
<sequence>MGIFTNGDRRILKEFLMKSEHNCHDIEKEIDEFLVDLQAEYDENSYIMNEFSEFVNELREKLHPSDANKLMEFSSRLTRVKHCARKGVEALREISRDQRKMTRDTFRDYEEYLHLGY</sequence>
<keyword evidence="2" id="KW-1185">Reference proteome</keyword>
<dbReference type="PATRIC" id="fig|1107311.5.peg.2042"/>
<dbReference type="RefSeq" id="WP_035629893.1">
    <property type="nucleotide sequence ID" value="NZ_AVCS01000002.1"/>
</dbReference>
<proteinExistence type="predicted"/>
<name>A0A0A2MW63_9FLAO</name>
<evidence type="ECO:0000313" key="1">
    <source>
        <dbReference type="EMBL" id="KGO96942.1"/>
    </source>
</evidence>
<reference evidence="2" key="1">
    <citation type="submission" date="2013-09" db="EMBL/GenBank/DDBJ databases">
        <authorList>
            <person name="Zeng Z."/>
            <person name="Chen C."/>
        </authorList>
    </citation>
    <scope>NUCLEOTIDE SEQUENCE [LARGE SCALE GENOMIC DNA]</scope>
    <source>
        <strain evidence="2">DK69</strain>
    </source>
</reference>
<accession>A0A0A2MW63</accession>
<dbReference type="eggNOG" id="ENOG5032GCI">
    <property type="taxonomic scope" value="Bacteria"/>
</dbReference>
<organism evidence="1 2">
    <name type="scientific">Flavobacterium enshiense DK69</name>
    <dbReference type="NCBI Taxonomy" id="1107311"/>
    <lineage>
        <taxon>Bacteria</taxon>
        <taxon>Pseudomonadati</taxon>
        <taxon>Bacteroidota</taxon>
        <taxon>Flavobacteriia</taxon>
        <taxon>Flavobacteriales</taxon>
        <taxon>Flavobacteriaceae</taxon>
        <taxon>Flavobacterium</taxon>
    </lineage>
</organism>